<dbReference type="EMBL" id="QEAM01000130">
    <property type="protein sequence ID" value="TPX45767.1"/>
    <property type="molecule type" value="Genomic_DNA"/>
</dbReference>
<feature type="region of interest" description="Disordered" evidence="6">
    <location>
        <begin position="80"/>
        <end position="120"/>
    </location>
</feature>
<dbReference type="PANTHER" id="PTHR47338:SF5">
    <property type="entry name" value="ZN(II)2CYS6 TRANSCRIPTION FACTOR (EUROFUNG)"/>
    <property type="match status" value="1"/>
</dbReference>
<evidence type="ECO:0000313" key="8">
    <source>
        <dbReference type="EMBL" id="TPX45767.1"/>
    </source>
</evidence>
<dbReference type="GO" id="GO:0006351">
    <property type="term" value="P:DNA-templated transcription"/>
    <property type="evidence" value="ECO:0007669"/>
    <property type="project" value="InterPro"/>
</dbReference>
<sequence>MEDDNDATTLASVAQPNSCSKEKQRRKPPVLSDGSTSYRKACESCRKRKEKCSGDKPTCQRCTKLNQECIYIGRKPGSGIARPTLSRSRKPSNDGSRDEESNGSNSTVDSTTTAATPQPNIYQLKHDDVFVTSVIPPVTVACSNGRVPTLSPLPPPPFIYPRVASSATILSFRHPSSLPTTPHIDLHSQPAHVHRSHPHILSRTTTVPSSIPPADAGLQALCAPYLLDLYFRHVHPDILYSFLHPNDAFNPRKSPLLIDAMCALATVRARIAPSHPGLPSWQAGDTFWNRLETLTPDTFDRYASVETVQALLLMALYASSSDRLVLISTYFGMAVRMAQYLQIDRDMPILNIADPNFVIVESRRRTWHAIIVLDLYISCNVFPGRPPHIPDYVRKSIQPIAPEYVWEIANGGPPLVSSRSSTLPVSEVSPYDEAWRPMNALLQLQDIGRRITAHVARLFGLNNAASPNPEFSLDPLDQGDPIQSIAADDIGSSRIVRSSDSLIPLALPQLVSINASGLTRPSDTVLPPLAVSVGIPPSKSASKTASSILSIPVVLDEQSYYSELGMLDRDLVQWLDTTPLWVQNSEVLDTTFSSALYSASPPSVLAPCLMITYYGLRCGIHAPSLANSVRMKDPTLSDKSLPHAISSLKHGIRITETLLSHRPDYGHGASAITQFALYLLGLTSLIIKNLAPGMLHDCQSAEIVVLRALDTMSITNHCASKWSHMLRTLMIRFQHVLARDCGHVSSRLLTLPVPYNLKEAATRHTATRIAPIQLPMHANEHRQLPMLQSGRAMQRLYPPPPPPPFP</sequence>
<dbReference type="GO" id="GO:0000981">
    <property type="term" value="F:DNA-binding transcription factor activity, RNA polymerase II-specific"/>
    <property type="evidence" value="ECO:0007669"/>
    <property type="project" value="InterPro"/>
</dbReference>
<feature type="compositionally biased region" description="Polar residues" evidence="6">
    <location>
        <begin position="7"/>
        <end position="19"/>
    </location>
</feature>
<dbReference type="PROSITE" id="PS50048">
    <property type="entry name" value="ZN2_CY6_FUNGAL_2"/>
    <property type="match status" value="1"/>
</dbReference>
<feature type="region of interest" description="Disordered" evidence="6">
    <location>
        <begin position="1"/>
        <end position="40"/>
    </location>
</feature>
<organism evidence="9 10">
    <name type="scientific">Synchytrium endobioticum</name>
    <dbReference type="NCBI Taxonomy" id="286115"/>
    <lineage>
        <taxon>Eukaryota</taxon>
        <taxon>Fungi</taxon>
        <taxon>Fungi incertae sedis</taxon>
        <taxon>Chytridiomycota</taxon>
        <taxon>Chytridiomycota incertae sedis</taxon>
        <taxon>Chytridiomycetes</taxon>
        <taxon>Synchytriales</taxon>
        <taxon>Synchytriaceae</taxon>
        <taxon>Synchytrium</taxon>
    </lineage>
</organism>
<dbReference type="InterPro" id="IPR036864">
    <property type="entry name" value="Zn2-C6_fun-type_DNA-bd_sf"/>
</dbReference>
<evidence type="ECO:0000313" key="9">
    <source>
        <dbReference type="EMBL" id="TPX51335.1"/>
    </source>
</evidence>
<dbReference type="PANTHER" id="PTHR47338">
    <property type="entry name" value="ZN(II)2CYS6 TRANSCRIPTION FACTOR (EUROFUNG)-RELATED"/>
    <property type="match status" value="1"/>
</dbReference>
<name>A0A507DJA7_9FUNG</name>
<evidence type="ECO:0000256" key="1">
    <source>
        <dbReference type="ARBA" id="ARBA00004123"/>
    </source>
</evidence>
<dbReference type="Pfam" id="PF04082">
    <property type="entry name" value="Fungal_trans"/>
    <property type="match status" value="1"/>
</dbReference>
<dbReference type="InterPro" id="IPR007219">
    <property type="entry name" value="XnlR_reg_dom"/>
</dbReference>
<evidence type="ECO:0000256" key="4">
    <source>
        <dbReference type="ARBA" id="ARBA00023163"/>
    </source>
</evidence>
<evidence type="ECO:0000256" key="5">
    <source>
        <dbReference type="ARBA" id="ARBA00023242"/>
    </source>
</evidence>
<accession>A0A507DJA7</accession>
<evidence type="ECO:0000313" key="10">
    <source>
        <dbReference type="Proteomes" id="UP000317494"/>
    </source>
</evidence>
<protein>
    <recommendedName>
        <fullName evidence="7">Zn(2)-C6 fungal-type domain-containing protein</fullName>
    </recommendedName>
</protein>
<dbReference type="GO" id="GO:0005634">
    <property type="term" value="C:nucleus"/>
    <property type="evidence" value="ECO:0007669"/>
    <property type="project" value="UniProtKB-SubCell"/>
</dbReference>
<evidence type="ECO:0000313" key="11">
    <source>
        <dbReference type="Proteomes" id="UP000320475"/>
    </source>
</evidence>
<feature type="compositionally biased region" description="Basic and acidic residues" evidence="6">
    <location>
        <begin position="91"/>
        <end position="100"/>
    </location>
</feature>
<feature type="compositionally biased region" description="Polar residues" evidence="6">
    <location>
        <begin position="102"/>
        <end position="120"/>
    </location>
</feature>
<dbReference type="VEuPathDB" id="FungiDB:SeMB42_g01955"/>
<dbReference type="Pfam" id="PF00172">
    <property type="entry name" value="Zn_clus"/>
    <property type="match status" value="1"/>
</dbReference>
<dbReference type="Gene3D" id="4.10.240.10">
    <property type="entry name" value="Zn(2)-C6 fungal-type DNA-binding domain"/>
    <property type="match status" value="1"/>
</dbReference>
<dbReference type="InterPro" id="IPR001138">
    <property type="entry name" value="Zn2Cys6_DnaBD"/>
</dbReference>
<evidence type="ECO:0000259" key="7">
    <source>
        <dbReference type="PROSITE" id="PS50048"/>
    </source>
</evidence>
<gene>
    <name evidence="8" type="ORF">SeLEV6574_g03683</name>
    <name evidence="9" type="ORF">SeMB42_g01955</name>
</gene>
<dbReference type="PROSITE" id="PS00463">
    <property type="entry name" value="ZN2_CY6_FUNGAL_1"/>
    <property type="match status" value="1"/>
</dbReference>
<dbReference type="AlphaFoldDB" id="A0A507DJA7"/>
<dbReference type="Proteomes" id="UP000317494">
    <property type="component" value="Unassembled WGS sequence"/>
</dbReference>
<keyword evidence="4" id="KW-0804">Transcription</keyword>
<dbReference type="SMART" id="SM00066">
    <property type="entry name" value="GAL4"/>
    <property type="match status" value="1"/>
</dbReference>
<reference evidence="10 11" key="1">
    <citation type="journal article" date="2019" name="Sci. Rep.">
        <title>Comparative genomics of chytrid fungi reveal insights into the obligate biotrophic and pathogenic lifestyle of Synchytrium endobioticum.</title>
        <authorList>
            <person name="van de Vossenberg B.T.L.H."/>
            <person name="Warris S."/>
            <person name="Nguyen H.D.T."/>
            <person name="van Gent-Pelzer M.P.E."/>
            <person name="Joly D.L."/>
            <person name="van de Geest H.C."/>
            <person name="Bonants P.J.M."/>
            <person name="Smith D.S."/>
            <person name="Levesque C.A."/>
            <person name="van der Lee T.A.J."/>
        </authorList>
    </citation>
    <scope>NUCLEOTIDE SEQUENCE [LARGE SCALE GENOMIC DNA]</scope>
    <source>
        <strain evidence="8 11">LEV6574</strain>
        <strain evidence="9 10">MB42</strain>
    </source>
</reference>
<dbReference type="GO" id="GO:0003677">
    <property type="term" value="F:DNA binding"/>
    <property type="evidence" value="ECO:0007669"/>
    <property type="project" value="InterPro"/>
</dbReference>
<comment type="caution">
    <text evidence="9">The sequence shown here is derived from an EMBL/GenBank/DDBJ whole genome shotgun (WGS) entry which is preliminary data.</text>
</comment>
<dbReference type="STRING" id="286115.A0A507DJA7"/>
<evidence type="ECO:0000256" key="6">
    <source>
        <dbReference type="SAM" id="MobiDB-lite"/>
    </source>
</evidence>
<keyword evidence="10" id="KW-1185">Reference proteome</keyword>
<dbReference type="EMBL" id="QEAN01000055">
    <property type="protein sequence ID" value="TPX51335.1"/>
    <property type="molecule type" value="Genomic_DNA"/>
</dbReference>
<dbReference type="SUPFAM" id="SSF57701">
    <property type="entry name" value="Zn2/Cys6 DNA-binding domain"/>
    <property type="match status" value="1"/>
</dbReference>
<dbReference type="Proteomes" id="UP000320475">
    <property type="component" value="Unassembled WGS sequence"/>
</dbReference>
<dbReference type="InterPro" id="IPR050815">
    <property type="entry name" value="TF_fung"/>
</dbReference>
<keyword evidence="3" id="KW-0805">Transcription regulation</keyword>
<dbReference type="OrthoDB" id="2134272at2759"/>
<dbReference type="GO" id="GO:0008270">
    <property type="term" value="F:zinc ion binding"/>
    <property type="evidence" value="ECO:0007669"/>
    <property type="project" value="InterPro"/>
</dbReference>
<proteinExistence type="predicted"/>
<evidence type="ECO:0000256" key="3">
    <source>
        <dbReference type="ARBA" id="ARBA00023015"/>
    </source>
</evidence>
<comment type="subcellular location">
    <subcellularLocation>
        <location evidence="1">Nucleus</location>
    </subcellularLocation>
</comment>
<keyword evidence="2" id="KW-0479">Metal-binding</keyword>
<feature type="domain" description="Zn(2)-C6 fungal-type" evidence="7">
    <location>
        <begin position="41"/>
        <end position="71"/>
    </location>
</feature>
<dbReference type="CDD" id="cd00067">
    <property type="entry name" value="GAL4"/>
    <property type="match status" value="1"/>
</dbReference>
<evidence type="ECO:0000256" key="2">
    <source>
        <dbReference type="ARBA" id="ARBA00022723"/>
    </source>
</evidence>
<keyword evidence="5" id="KW-0539">Nucleus</keyword>
<dbReference type="CDD" id="cd12148">
    <property type="entry name" value="fungal_TF_MHR"/>
    <property type="match status" value="1"/>
</dbReference>